<evidence type="ECO:0000256" key="3">
    <source>
        <dbReference type="ARBA" id="ARBA00022475"/>
    </source>
</evidence>
<comment type="subunit">
    <text evidence="9">The complex comprises the extracytoplasmic solute receptor protein and the two transmembrane proteins.</text>
</comment>
<evidence type="ECO:0000313" key="11">
    <source>
        <dbReference type="EMBL" id="MBT0959433.1"/>
    </source>
</evidence>
<evidence type="ECO:0000256" key="8">
    <source>
        <dbReference type="ARBA" id="ARBA00038436"/>
    </source>
</evidence>
<evidence type="ECO:0000256" key="9">
    <source>
        <dbReference type="RuleBase" id="RU369079"/>
    </source>
</evidence>
<dbReference type="PANTHER" id="PTHR35011:SF4">
    <property type="entry name" value="SLL1102 PROTEIN"/>
    <property type="match status" value="1"/>
</dbReference>
<dbReference type="Proteomes" id="UP001315686">
    <property type="component" value="Unassembled WGS sequence"/>
</dbReference>
<reference evidence="11 12" key="1">
    <citation type="journal article" date="2021" name="Arch. Microbiol.">
        <title>Harenicola maris gen. nov., sp. nov. isolated from the Sea of Japan shallow sediments.</title>
        <authorList>
            <person name="Romanenko L.A."/>
            <person name="Kurilenko V.V."/>
            <person name="Chernysheva N.Y."/>
            <person name="Tekutyeva L.A."/>
            <person name="Velansky P.V."/>
            <person name="Svetashev V.I."/>
            <person name="Isaeva M.P."/>
        </authorList>
    </citation>
    <scope>NUCLEOTIDE SEQUENCE [LARGE SCALE GENOMIC DNA]</scope>
    <source>
        <strain evidence="11 12">KMM 3653</strain>
    </source>
</reference>
<proteinExistence type="inferred from homology"/>
<feature type="transmembrane region" description="Helical" evidence="9">
    <location>
        <begin position="60"/>
        <end position="79"/>
    </location>
</feature>
<keyword evidence="5 9" id="KW-0812">Transmembrane</keyword>
<evidence type="ECO:0000256" key="4">
    <source>
        <dbReference type="ARBA" id="ARBA00022519"/>
    </source>
</evidence>
<comment type="subcellular location">
    <subcellularLocation>
        <location evidence="1 9">Cell inner membrane</location>
        <topology evidence="1 9">Multi-pass membrane protein</topology>
    </subcellularLocation>
</comment>
<dbReference type="PANTHER" id="PTHR35011">
    <property type="entry name" value="2,3-DIKETO-L-GULONATE TRAP TRANSPORTER SMALL PERMEASE PROTEIN YIAM"/>
    <property type="match status" value="1"/>
</dbReference>
<feature type="domain" description="Tripartite ATP-independent periplasmic transporters DctQ component" evidence="10">
    <location>
        <begin position="59"/>
        <end position="169"/>
    </location>
</feature>
<organism evidence="11 12">
    <name type="scientific">Harenicola maris</name>
    <dbReference type="NCBI Taxonomy" id="2841044"/>
    <lineage>
        <taxon>Bacteria</taxon>
        <taxon>Pseudomonadati</taxon>
        <taxon>Pseudomonadota</taxon>
        <taxon>Alphaproteobacteria</taxon>
        <taxon>Rhodobacterales</taxon>
        <taxon>Paracoccaceae</taxon>
        <taxon>Harenicola</taxon>
    </lineage>
</organism>
<evidence type="ECO:0000256" key="1">
    <source>
        <dbReference type="ARBA" id="ARBA00004429"/>
    </source>
</evidence>
<evidence type="ECO:0000259" key="10">
    <source>
        <dbReference type="Pfam" id="PF04290"/>
    </source>
</evidence>
<dbReference type="GO" id="GO:0005886">
    <property type="term" value="C:plasma membrane"/>
    <property type="evidence" value="ECO:0007669"/>
    <property type="project" value="UniProtKB-SubCell"/>
</dbReference>
<keyword evidence="6 9" id="KW-1133">Transmembrane helix</keyword>
<feature type="transmembrane region" description="Helical" evidence="9">
    <location>
        <begin position="143"/>
        <end position="162"/>
    </location>
</feature>
<keyword evidence="2 9" id="KW-0813">Transport</keyword>
<dbReference type="Pfam" id="PF04290">
    <property type="entry name" value="DctQ"/>
    <property type="match status" value="1"/>
</dbReference>
<evidence type="ECO:0000256" key="7">
    <source>
        <dbReference type="ARBA" id="ARBA00023136"/>
    </source>
</evidence>
<gene>
    <name evidence="11" type="ORF">IV417_18740</name>
</gene>
<feature type="transmembrane region" description="Helical" evidence="9">
    <location>
        <begin position="12"/>
        <end position="40"/>
    </location>
</feature>
<comment type="function">
    <text evidence="9">Part of the tripartite ATP-independent periplasmic (TRAP) transport system.</text>
</comment>
<feature type="transmembrane region" description="Helical" evidence="9">
    <location>
        <begin position="100"/>
        <end position="123"/>
    </location>
</feature>
<sequence>MLERFEQACLSVLGLGLVVLMLAIVAQVLCSALGINPLLVFGRAWLLIGDAVTLNSLLDFQWHLLVIIGLLPAGLVWLMDRHVRVDFLYDKRSDRAKARINLIGNLLFAVPFFVLVLPAAWGFMLRAWRSDEGARNGGLNDLWLIKAVIPLGLGLLALALVLETLRLLRAAR</sequence>
<evidence type="ECO:0000256" key="5">
    <source>
        <dbReference type="ARBA" id="ARBA00022692"/>
    </source>
</evidence>
<dbReference type="RefSeq" id="WP_327795667.1">
    <property type="nucleotide sequence ID" value="NZ_JADQAZ010000004.1"/>
</dbReference>
<keyword evidence="7 9" id="KW-0472">Membrane</keyword>
<protein>
    <recommendedName>
        <fullName evidence="9">TRAP transporter small permease protein</fullName>
    </recommendedName>
</protein>
<comment type="caution">
    <text evidence="11">The sequence shown here is derived from an EMBL/GenBank/DDBJ whole genome shotgun (WGS) entry which is preliminary data.</text>
</comment>
<evidence type="ECO:0000256" key="6">
    <source>
        <dbReference type="ARBA" id="ARBA00022989"/>
    </source>
</evidence>
<dbReference type="InterPro" id="IPR055348">
    <property type="entry name" value="DctQ"/>
</dbReference>
<dbReference type="GO" id="GO:0022857">
    <property type="term" value="F:transmembrane transporter activity"/>
    <property type="evidence" value="ECO:0007669"/>
    <property type="project" value="UniProtKB-UniRule"/>
</dbReference>
<name>A0AAP2CXQ4_9RHOB</name>
<keyword evidence="3" id="KW-1003">Cell membrane</keyword>
<evidence type="ECO:0000256" key="2">
    <source>
        <dbReference type="ARBA" id="ARBA00022448"/>
    </source>
</evidence>
<keyword evidence="4 9" id="KW-0997">Cell inner membrane</keyword>
<dbReference type="EMBL" id="JADQAZ010000004">
    <property type="protein sequence ID" value="MBT0959433.1"/>
    <property type="molecule type" value="Genomic_DNA"/>
</dbReference>
<dbReference type="InterPro" id="IPR007387">
    <property type="entry name" value="TRAP_DctQ"/>
</dbReference>
<keyword evidence="12" id="KW-1185">Reference proteome</keyword>
<dbReference type="AlphaFoldDB" id="A0AAP2CXQ4"/>
<comment type="similarity">
    <text evidence="8 9">Belongs to the TRAP transporter small permease family.</text>
</comment>
<evidence type="ECO:0000313" key="12">
    <source>
        <dbReference type="Proteomes" id="UP001315686"/>
    </source>
</evidence>
<accession>A0AAP2CXQ4</accession>